<reference evidence="6 7" key="1">
    <citation type="submission" date="2015-07" db="EMBL/GenBank/DDBJ databases">
        <title>Whole genome sequence of Herpetosiphon geysericola DSM 7119.</title>
        <authorList>
            <person name="Hemp J."/>
            <person name="Ward L.M."/>
            <person name="Pace L.A."/>
            <person name="Fischer W.W."/>
        </authorList>
    </citation>
    <scope>NUCLEOTIDE SEQUENCE [LARGE SCALE GENOMIC DNA]</scope>
    <source>
        <strain evidence="6 7">DSM 7119</strain>
    </source>
</reference>
<comment type="caution">
    <text evidence="6">The sequence shown here is derived from an EMBL/GenBank/DDBJ whole genome shotgun (WGS) entry which is preliminary data.</text>
</comment>
<dbReference type="Pfam" id="PF08028">
    <property type="entry name" value="Acyl-CoA_dh_2"/>
    <property type="match status" value="1"/>
</dbReference>
<keyword evidence="2" id="KW-0560">Oxidoreductase</keyword>
<dbReference type="Pfam" id="PF02771">
    <property type="entry name" value="Acyl-CoA_dh_N"/>
    <property type="match status" value="1"/>
</dbReference>
<dbReference type="InterPro" id="IPR006091">
    <property type="entry name" value="Acyl-CoA_Oxase/DH_mid-dom"/>
</dbReference>
<dbReference type="InterPro" id="IPR013107">
    <property type="entry name" value="Acyl-CoA_DH_C"/>
</dbReference>
<sequence>MAIDVLHAGLTERQQAFVALGREMAALVKPTAAQHDQAASFPFQHLPAFFAARYQALSIPTEFGGLGASLFEAILAQEQLAYGDGSIALVMAMPIHVLGGIIEGRAWQPSQIERLSRLVVEQPILLNSAASEREMGSPARGGLFATTAQPVAGGWLLNGRKIYTTGAPALTHALISATIVDTSDTAIFLVDLTQAGVTIEPTWHGTAMRAARNDDIVLEDVVVAEQNLLQRRQAGLVDPSRSNAGAWFQLTMAAVYLGIAQAARDVASNYARERRPTALAGKAISELESIQRQLGKVEQLLLSARSLLYQTAQIWQQAPAERGKLRALIATTKATAIEHAVAAVEQAMIVVGGASLSPDLALERYARDVRAGLFHPPTLDAALVGLGSWLVE</sequence>
<name>A0A0P6Z3V1_9CHLR</name>
<keyword evidence="7" id="KW-1185">Reference proteome</keyword>
<dbReference type="Gene3D" id="1.20.140.10">
    <property type="entry name" value="Butyryl-CoA Dehydrogenase, subunit A, domain 3"/>
    <property type="match status" value="1"/>
</dbReference>
<feature type="domain" description="Acyl-CoA dehydrogenase/oxidase N-terminal" evidence="4">
    <location>
        <begin position="11"/>
        <end position="98"/>
    </location>
</feature>
<dbReference type="SUPFAM" id="SSF47203">
    <property type="entry name" value="Acyl-CoA dehydrogenase C-terminal domain-like"/>
    <property type="match status" value="1"/>
</dbReference>
<evidence type="ECO:0000259" key="4">
    <source>
        <dbReference type="Pfam" id="PF02771"/>
    </source>
</evidence>
<dbReference type="CDD" id="cd00567">
    <property type="entry name" value="ACAD"/>
    <property type="match status" value="1"/>
</dbReference>
<evidence type="ECO:0000256" key="2">
    <source>
        <dbReference type="ARBA" id="ARBA00023002"/>
    </source>
</evidence>
<dbReference type="GO" id="GO:0003995">
    <property type="term" value="F:acyl-CoA dehydrogenase activity"/>
    <property type="evidence" value="ECO:0007669"/>
    <property type="project" value="TreeGrafter"/>
</dbReference>
<dbReference type="STRING" id="70996.SE18_00695"/>
<evidence type="ECO:0000313" key="6">
    <source>
        <dbReference type="EMBL" id="KPL91907.1"/>
    </source>
</evidence>
<dbReference type="RefSeq" id="WP_054532495.1">
    <property type="nucleotide sequence ID" value="NZ_LGKP01000003.1"/>
</dbReference>
<evidence type="ECO:0000313" key="7">
    <source>
        <dbReference type="Proteomes" id="UP000050277"/>
    </source>
</evidence>
<dbReference type="InterPro" id="IPR009100">
    <property type="entry name" value="AcylCoA_DH/oxidase_NM_dom_sf"/>
</dbReference>
<evidence type="ECO:0000259" key="5">
    <source>
        <dbReference type="Pfam" id="PF08028"/>
    </source>
</evidence>
<proteinExistence type="predicted"/>
<protein>
    <recommendedName>
        <fullName evidence="8">Acyl-CoA dehydrogenase</fullName>
    </recommendedName>
</protein>
<evidence type="ECO:0000256" key="1">
    <source>
        <dbReference type="ARBA" id="ARBA00022630"/>
    </source>
</evidence>
<evidence type="ECO:0008006" key="8">
    <source>
        <dbReference type="Google" id="ProtNLM"/>
    </source>
</evidence>
<dbReference type="PANTHER" id="PTHR43884">
    <property type="entry name" value="ACYL-COA DEHYDROGENASE"/>
    <property type="match status" value="1"/>
</dbReference>
<dbReference type="SUPFAM" id="SSF56645">
    <property type="entry name" value="Acyl-CoA dehydrogenase NM domain-like"/>
    <property type="match status" value="1"/>
</dbReference>
<feature type="domain" description="Acyl-CoA dehydrogenase C-terminal" evidence="5">
    <location>
        <begin position="250"/>
        <end position="375"/>
    </location>
</feature>
<gene>
    <name evidence="6" type="ORF">SE18_00695</name>
</gene>
<feature type="domain" description="Acyl-CoA oxidase/dehydrogenase middle" evidence="3">
    <location>
        <begin position="129"/>
        <end position="221"/>
    </location>
</feature>
<keyword evidence="1" id="KW-0285">Flavoprotein</keyword>
<dbReference type="Pfam" id="PF02770">
    <property type="entry name" value="Acyl-CoA_dh_M"/>
    <property type="match status" value="1"/>
</dbReference>
<dbReference type="Gene3D" id="1.10.540.10">
    <property type="entry name" value="Acyl-CoA dehydrogenase/oxidase, N-terminal domain"/>
    <property type="match status" value="1"/>
</dbReference>
<dbReference type="GO" id="GO:0050660">
    <property type="term" value="F:flavin adenine dinucleotide binding"/>
    <property type="evidence" value="ECO:0007669"/>
    <property type="project" value="InterPro"/>
</dbReference>
<dbReference type="AlphaFoldDB" id="A0A0P6Z3V1"/>
<organism evidence="6 7">
    <name type="scientific">Herpetosiphon geysericola</name>
    <dbReference type="NCBI Taxonomy" id="70996"/>
    <lineage>
        <taxon>Bacteria</taxon>
        <taxon>Bacillati</taxon>
        <taxon>Chloroflexota</taxon>
        <taxon>Chloroflexia</taxon>
        <taxon>Herpetosiphonales</taxon>
        <taxon>Herpetosiphonaceae</taxon>
        <taxon>Herpetosiphon</taxon>
    </lineage>
</organism>
<dbReference type="InterPro" id="IPR036250">
    <property type="entry name" value="AcylCo_DH-like_C"/>
</dbReference>
<dbReference type="InterPro" id="IPR037069">
    <property type="entry name" value="AcylCoA_DH/ox_N_sf"/>
</dbReference>
<dbReference type="InterPro" id="IPR013786">
    <property type="entry name" value="AcylCoA_DH/ox_N"/>
</dbReference>
<dbReference type="OrthoDB" id="9785203at2"/>
<dbReference type="Proteomes" id="UP000050277">
    <property type="component" value="Unassembled WGS sequence"/>
</dbReference>
<dbReference type="Gene3D" id="2.40.110.10">
    <property type="entry name" value="Butyryl-CoA Dehydrogenase, subunit A, domain 2"/>
    <property type="match status" value="1"/>
</dbReference>
<dbReference type="EMBL" id="LGKP01000003">
    <property type="protein sequence ID" value="KPL91907.1"/>
    <property type="molecule type" value="Genomic_DNA"/>
</dbReference>
<dbReference type="PIRSF" id="PIRSF016578">
    <property type="entry name" value="HsaA"/>
    <property type="match status" value="1"/>
</dbReference>
<dbReference type="InterPro" id="IPR046373">
    <property type="entry name" value="Acyl-CoA_Oxase/DH_mid-dom_sf"/>
</dbReference>
<evidence type="ECO:0000259" key="3">
    <source>
        <dbReference type="Pfam" id="PF02770"/>
    </source>
</evidence>
<accession>A0A0P6Z3V1</accession>
<dbReference type="PANTHER" id="PTHR43884:SF25">
    <property type="entry name" value="ACYL-COA DEHYDROGENASE YDBM-RELATED"/>
    <property type="match status" value="1"/>
</dbReference>